<keyword evidence="3" id="KW-1185">Reference proteome</keyword>
<reference evidence="2 3" key="1">
    <citation type="submission" date="2015-12" db="EMBL/GenBank/DDBJ databases">
        <title>Dictyostelia acquired genes for synthesis and detection of signals that induce cell-type specialization by lateral gene transfer from prokaryotes.</title>
        <authorList>
            <person name="Gloeckner G."/>
            <person name="Schaap P."/>
        </authorList>
    </citation>
    <scope>NUCLEOTIDE SEQUENCE [LARGE SCALE GENOMIC DNA]</scope>
    <source>
        <strain evidence="2 3">TK</strain>
    </source>
</reference>
<dbReference type="OrthoDB" id="74240at2759"/>
<comment type="caution">
    <text evidence="2">The sequence shown here is derived from an EMBL/GenBank/DDBJ whole genome shotgun (WGS) entry which is preliminary data.</text>
</comment>
<dbReference type="InParanoid" id="A0A152A6P9"/>
<dbReference type="Pfam" id="PF00581">
    <property type="entry name" value="Rhodanese"/>
    <property type="match status" value="1"/>
</dbReference>
<protein>
    <recommendedName>
        <fullName evidence="1">Rhodanese domain-containing protein</fullName>
    </recommendedName>
</protein>
<dbReference type="CDD" id="cd00158">
    <property type="entry name" value="RHOD"/>
    <property type="match status" value="1"/>
</dbReference>
<dbReference type="InterPro" id="IPR001763">
    <property type="entry name" value="Rhodanese-like_dom"/>
</dbReference>
<dbReference type="PROSITE" id="PS50206">
    <property type="entry name" value="RHODANESE_3"/>
    <property type="match status" value="1"/>
</dbReference>
<organism evidence="2 3">
    <name type="scientific">Tieghemostelium lacteum</name>
    <name type="common">Slime mold</name>
    <name type="synonym">Dictyostelium lacteum</name>
    <dbReference type="NCBI Taxonomy" id="361077"/>
    <lineage>
        <taxon>Eukaryota</taxon>
        <taxon>Amoebozoa</taxon>
        <taxon>Evosea</taxon>
        <taxon>Eumycetozoa</taxon>
        <taxon>Dictyostelia</taxon>
        <taxon>Dictyosteliales</taxon>
        <taxon>Raperosteliaceae</taxon>
        <taxon>Tieghemostelium</taxon>
    </lineage>
</organism>
<dbReference type="OMA" id="WFQLPAK"/>
<evidence type="ECO:0000313" key="2">
    <source>
        <dbReference type="EMBL" id="KYR01912.1"/>
    </source>
</evidence>
<dbReference type="EMBL" id="LODT01000004">
    <property type="protein sequence ID" value="KYR01912.1"/>
    <property type="molecule type" value="Genomic_DNA"/>
</dbReference>
<dbReference type="AlphaFoldDB" id="A0A152A6P9"/>
<name>A0A152A6P9_TIELA</name>
<dbReference type="Gene3D" id="3.40.50.150">
    <property type="entry name" value="Vaccinia Virus protein VP39"/>
    <property type="match status" value="1"/>
</dbReference>
<dbReference type="Proteomes" id="UP000076078">
    <property type="component" value="Unassembled WGS sequence"/>
</dbReference>
<dbReference type="InterPro" id="IPR029063">
    <property type="entry name" value="SAM-dependent_MTases_sf"/>
</dbReference>
<dbReference type="SUPFAM" id="SSF53335">
    <property type="entry name" value="S-adenosyl-L-methionine-dependent methyltransferases"/>
    <property type="match status" value="1"/>
</dbReference>
<accession>A0A152A6P9</accession>
<dbReference type="CDD" id="cd02440">
    <property type="entry name" value="AdoMet_MTases"/>
    <property type="match status" value="1"/>
</dbReference>
<dbReference type="Gene3D" id="3.40.250.10">
    <property type="entry name" value="Rhodanese-like domain"/>
    <property type="match status" value="1"/>
</dbReference>
<dbReference type="InterPro" id="IPR036873">
    <property type="entry name" value="Rhodanese-like_dom_sf"/>
</dbReference>
<gene>
    <name evidence="2" type="ORF">DLAC_00701</name>
</gene>
<evidence type="ECO:0000259" key="1">
    <source>
        <dbReference type="PROSITE" id="PS50206"/>
    </source>
</evidence>
<feature type="domain" description="Rhodanese" evidence="1">
    <location>
        <begin position="39"/>
        <end position="73"/>
    </location>
</feature>
<dbReference type="SUPFAM" id="SSF52821">
    <property type="entry name" value="Rhodanese/Cell cycle control phosphatase"/>
    <property type="match status" value="1"/>
</dbReference>
<sequence length="367" mass="43246">MNNEALFLIKWVIKNQFNQELNNKLLKLLENNNNNEITQTQNINLIDLRSSEEFSQSHFPHSTNIPYTEFLERIYELPPRSSNLAIYYNDNDKNIQISQISDSLKNYNFIIFKQSSLLYQFSHNNSNNLLEELQCESGIEKSIILWKACKYLEESIDFIENSLFLKYKTTTTSEIEEKKKIQLLNAIDIACGSGRDCLYLLNRKNQVRWNIYGVDNDEILLNKMILAANRLVTDSQSTIHSLLLDLEAFNPDDFNDKEPNIQQLEHLDKIKQLLLLKEPNGFDLVHVARYLYRPLFRVLTDIIRKNGFILYHTFMEPSHGKPKRKRFLLKVNELKQIFTEPIFKVIHYHETFLDDGRPIQVILAQKL</sequence>
<evidence type="ECO:0000313" key="3">
    <source>
        <dbReference type="Proteomes" id="UP000076078"/>
    </source>
</evidence>
<proteinExistence type="predicted"/>